<proteinExistence type="inferred from homology"/>
<evidence type="ECO:0000313" key="3">
    <source>
        <dbReference type="EMBL" id="RYJ44844.1"/>
    </source>
</evidence>
<feature type="domain" description="UspA" evidence="2">
    <location>
        <begin position="223"/>
        <end position="277"/>
    </location>
</feature>
<reference evidence="3 4" key="1">
    <citation type="submission" date="2014-12" db="EMBL/GenBank/DDBJ databases">
        <title>Genome sequence of Flavobacterium beibuense RSKm HC5.</title>
        <authorList>
            <person name="Kim J.F."/>
            <person name="Song J.Y."/>
            <person name="Kwak M.-J."/>
            <person name="Lee S.-W."/>
        </authorList>
    </citation>
    <scope>NUCLEOTIDE SEQUENCE [LARGE SCALE GENOMIC DNA]</scope>
    <source>
        <strain evidence="3 4">RSKm HC5</strain>
    </source>
</reference>
<dbReference type="SUPFAM" id="SSF52402">
    <property type="entry name" value="Adenine nucleotide alpha hydrolases-like"/>
    <property type="match status" value="2"/>
</dbReference>
<name>A0A444WGK4_9FLAO</name>
<evidence type="ECO:0000259" key="2">
    <source>
        <dbReference type="Pfam" id="PF00582"/>
    </source>
</evidence>
<dbReference type="PRINTS" id="PR01438">
    <property type="entry name" value="UNVRSLSTRESS"/>
</dbReference>
<dbReference type="PANTHER" id="PTHR46268:SF6">
    <property type="entry name" value="UNIVERSAL STRESS PROTEIN UP12"/>
    <property type="match status" value="1"/>
</dbReference>
<protein>
    <submittedName>
        <fullName evidence="3">Universal stress protein</fullName>
    </submittedName>
</protein>
<dbReference type="Proteomes" id="UP000289775">
    <property type="component" value="Unassembled WGS sequence"/>
</dbReference>
<dbReference type="Pfam" id="PF00582">
    <property type="entry name" value="Usp"/>
    <property type="match status" value="2"/>
</dbReference>
<dbReference type="Gene3D" id="3.40.50.620">
    <property type="entry name" value="HUPs"/>
    <property type="match status" value="2"/>
</dbReference>
<dbReference type="InterPro" id="IPR006015">
    <property type="entry name" value="Universal_stress_UspA"/>
</dbReference>
<comment type="similarity">
    <text evidence="1">Belongs to the universal stress protein A family.</text>
</comment>
<accession>A0A444WGK4</accession>
<gene>
    <name evidence="3" type="ORF">NU09_0478</name>
</gene>
<organism evidence="3 4">
    <name type="scientific">Flavobacterium beibuense</name>
    <dbReference type="NCBI Taxonomy" id="657326"/>
    <lineage>
        <taxon>Bacteria</taxon>
        <taxon>Pseudomonadati</taxon>
        <taxon>Bacteroidota</taxon>
        <taxon>Flavobacteriia</taxon>
        <taxon>Flavobacteriales</taxon>
        <taxon>Flavobacteriaceae</taxon>
        <taxon>Flavobacterium</taxon>
    </lineage>
</organism>
<dbReference type="CDD" id="cd00293">
    <property type="entry name" value="USP-like"/>
    <property type="match status" value="2"/>
</dbReference>
<dbReference type="RefSeq" id="WP_129749659.1">
    <property type="nucleotide sequence ID" value="NZ_JUIW01000002.1"/>
</dbReference>
<comment type="caution">
    <text evidence="3">The sequence shown here is derived from an EMBL/GenBank/DDBJ whole genome shotgun (WGS) entry which is preliminary data.</text>
</comment>
<dbReference type="EMBL" id="JUIW01000002">
    <property type="protein sequence ID" value="RYJ44844.1"/>
    <property type="molecule type" value="Genomic_DNA"/>
</dbReference>
<sequence>MKRILFPTDFSHAAKAAYVYALRFADSFNAELIILHVYDLPIVDTPPMPEMTKEIFDIVEMNQFESFREELPELHRIAESKGLGHVKMRNVLLYGDLVYNINKVCKDEAADFIIMGTKGASGLKETFIGSTTASVMSNTEVPVLAVPEEAEFHHQIKNIAFTTQYKEKDNDALRQALEIANRFNATVQCLYIKNPDDPSDIDERIAEWKLYYRDENIDFFNIAGDHIEQTILDFIESQHVDMLVMRKHKRNFFERLFHSSLTKKMAYHTKVPLLVFKEQEK</sequence>
<evidence type="ECO:0000313" key="4">
    <source>
        <dbReference type="Proteomes" id="UP000289775"/>
    </source>
</evidence>
<feature type="domain" description="UspA" evidence="2">
    <location>
        <begin position="1"/>
        <end position="147"/>
    </location>
</feature>
<evidence type="ECO:0000256" key="1">
    <source>
        <dbReference type="ARBA" id="ARBA00008791"/>
    </source>
</evidence>
<dbReference type="AlphaFoldDB" id="A0A444WGK4"/>
<dbReference type="InterPro" id="IPR006016">
    <property type="entry name" value="UspA"/>
</dbReference>
<dbReference type="OrthoDB" id="9788959at2"/>
<keyword evidence="4" id="KW-1185">Reference proteome</keyword>
<dbReference type="InterPro" id="IPR014729">
    <property type="entry name" value="Rossmann-like_a/b/a_fold"/>
</dbReference>
<dbReference type="PANTHER" id="PTHR46268">
    <property type="entry name" value="STRESS RESPONSE PROTEIN NHAX"/>
    <property type="match status" value="1"/>
</dbReference>